<sequence length="184" mass="20448">MGSYLVLAMGVGLQSVSGHLVLQEPANEYHYSRESGRVVKLAISVGSEVAKKKVMLQYVTEDSEETKALVSNENGYVDYVNPNAEPGKVFTPGELLLRIQSRRVFGAHYFEQQAYEHIKIVQAIQTNTSLWLCSGTRPIEVRVDDVAKDSLLVSMLLKKEEYSQLEGTISRGNVALHQSMQACL</sequence>
<dbReference type="Proteomes" id="UP000292345">
    <property type="component" value="Unassembled WGS sequence"/>
</dbReference>
<name>A0A4Q7E584_9GAMM</name>
<comment type="caution">
    <text evidence="1">The sequence shown here is derived from an EMBL/GenBank/DDBJ whole genome shotgun (WGS) entry which is preliminary data.</text>
</comment>
<accession>A0A4Q7E584</accession>
<evidence type="ECO:0000313" key="2">
    <source>
        <dbReference type="Proteomes" id="UP000292345"/>
    </source>
</evidence>
<evidence type="ECO:0000313" key="1">
    <source>
        <dbReference type="EMBL" id="RZM77482.1"/>
    </source>
</evidence>
<organism evidence="1 2">
    <name type="scientific">Pseudoalteromonas rubra</name>
    <dbReference type="NCBI Taxonomy" id="43658"/>
    <lineage>
        <taxon>Bacteria</taxon>
        <taxon>Pseudomonadati</taxon>
        <taxon>Pseudomonadota</taxon>
        <taxon>Gammaproteobacteria</taxon>
        <taxon>Alteromonadales</taxon>
        <taxon>Pseudoalteromonadaceae</taxon>
        <taxon>Pseudoalteromonas</taxon>
    </lineage>
</organism>
<dbReference type="AlphaFoldDB" id="A0A4Q7E584"/>
<dbReference type="EMBL" id="PPUZ01000045">
    <property type="protein sequence ID" value="RZM77482.1"/>
    <property type="molecule type" value="Genomic_DNA"/>
</dbReference>
<protein>
    <submittedName>
        <fullName evidence="1">Uncharacterized protein</fullName>
    </submittedName>
</protein>
<proteinExistence type="predicted"/>
<dbReference type="RefSeq" id="WP_130245775.1">
    <property type="nucleotide sequence ID" value="NZ_PPUZ01000045.1"/>
</dbReference>
<gene>
    <name evidence="1" type="ORF">C3B51_16540</name>
</gene>
<reference evidence="1 2" key="1">
    <citation type="submission" date="2018-01" db="EMBL/GenBank/DDBJ databases">
        <title>Co-occurrence of chitin degradation, pigmentation and bioactivity in marine Pseudoalteromonas.</title>
        <authorList>
            <person name="Paulsen S."/>
            <person name="Gram L."/>
            <person name="Machado H."/>
        </authorList>
    </citation>
    <scope>NUCLEOTIDE SEQUENCE [LARGE SCALE GENOMIC DNA]</scope>
    <source>
        <strain evidence="1 2">S1946</strain>
    </source>
</reference>